<dbReference type="SUPFAM" id="SSF51735">
    <property type="entry name" value="NAD(P)-binding Rossmann-fold domains"/>
    <property type="match status" value="1"/>
</dbReference>
<dbReference type="Proteomes" id="UP001500449">
    <property type="component" value="Unassembled WGS sequence"/>
</dbReference>
<comment type="similarity">
    <text evidence="1">Belongs to the short-chain dehydrogenases/reductases (SDR) family.</text>
</comment>
<dbReference type="PRINTS" id="PR00081">
    <property type="entry name" value="GDHRDH"/>
</dbReference>
<dbReference type="EMBL" id="BAAAQK010000019">
    <property type="protein sequence ID" value="GAA1864032.1"/>
    <property type="molecule type" value="Genomic_DNA"/>
</dbReference>
<evidence type="ECO:0000256" key="1">
    <source>
        <dbReference type="ARBA" id="ARBA00006484"/>
    </source>
</evidence>
<dbReference type="InterPro" id="IPR002347">
    <property type="entry name" value="SDR_fam"/>
</dbReference>
<comment type="caution">
    <text evidence="4">The sequence shown here is derived from an EMBL/GenBank/DDBJ whole genome shotgun (WGS) entry which is preliminary data.</text>
</comment>
<feature type="chain" id="PRO_5045079402" evidence="3">
    <location>
        <begin position="23"/>
        <end position="259"/>
    </location>
</feature>
<evidence type="ECO:0000313" key="5">
    <source>
        <dbReference type="Proteomes" id="UP001500449"/>
    </source>
</evidence>
<feature type="signal peptide" evidence="3">
    <location>
        <begin position="1"/>
        <end position="22"/>
    </location>
</feature>
<dbReference type="PANTHER" id="PTHR43008:SF4">
    <property type="entry name" value="CHAIN DEHYDROGENASE, PUTATIVE (AFU_ORTHOLOGUE AFUA_4G08710)-RELATED"/>
    <property type="match status" value="1"/>
</dbReference>
<organism evidence="4 5">
    <name type="scientific">Pseudonocardia ailaonensis</name>
    <dbReference type="NCBI Taxonomy" id="367279"/>
    <lineage>
        <taxon>Bacteria</taxon>
        <taxon>Bacillati</taxon>
        <taxon>Actinomycetota</taxon>
        <taxon>Actinomycetes</taxon>
        <taxon>Pseudonocardiales</taxon>
        <taxon>Pseudonocardiaceae</taxon>
        <taxon>Pseudonocardia</taxon>
    </lineage>
</organism>
<evidence type="ECO:0000256" key="3">
    <source>
        <dbReference type="SAM" id="SignalP"/>
    </source>
</evidence>
<keyword evidence="3" id="KW-0732">Signal</keyword>
<dbReference type="InterPro" id="IPR036291">
    <property type="entry name" value="NAD(P)-bd_dom_sf"/>
</dbReference>
<accession>A0ABN2NE36</accession>
<dbReference type="RefSeq" id="WP_344421926.1">
    <property type="nucleotide sequence ID" value="NZ_BAAAQK010000019.1"/>
</dbReference>
<gene>
    <name evidence="4" type="ORF">GCM10009836_50420</name>
</gene>
<dbReference type="Pfam" id="PF00106">
    <property type="entry name" value="adh_short"/>
    <property type="match status" value="1"/>
</dbReference>
<proteinExistence type="inferred from homology"/>
<dbReference type="Gene3D" id="3.40.50.720">
    <property type="entry name" value="NAD(P)-binding Rossmann-like Domain"/>
    <property type="match status" value="1"/>
</dbReference>
<dbReference type="Pfam" id="PF13561">
    <property type="entry name" value="adh_short_C2"/>
    <property type="match status" value="1"/>
</dbReference>
<name>A0ABN2NE36_9PSEU</name>
<evidence type="ECO:0000256" key="2">
    <source>
        <dbReference type="ARBA" id="ARBA00023002"/>
    </source>
</evidence>
<reference evidence="4 5" key="1">
    <citation type="journal article" date="2019" name="Int. J. Syst. Evol. Microbiol.">
        <title>The Global Catalogue of Microorganisms (GCM) 10K type strain sequencing project: providing services to taxonomists for standard genome sequencing and annotation.</title>
        <authorList>
            <consortium name="The Broad Institute Genomics Platform"/>
            <consortium name="The Broad Institute Genome Sequencing Center for Infectious Disease"/>
            <person name="Wu L."/>
            <person name="Ma J."/>
        </authorList>
    </citation>
    <scope>NUCLEOTIDE SEQUENCE [LARGE SCALE GENOMIC DNA]</scope>
    <source>
        <strain evidence="4 5">JCM 16009</strain>
    </source>
</reference>
<sequence length="259" mass="25982">MGTSIRRVVVTGAASGIGAALAARLTAAGHDVVGVDRAEGAEVRCDLADAAAVDTAAARILAGGAPDGLALVAGVPGTAPAATVYAVNVLGLRRLAEALTPAMPSGSAIVLLASMAGYRGTLSEAEADALLDLPDAELAPALAALGLDGPEAYQVSKQLVHRHTLRLAARLHPAGVRCVSVSPGPVATPILADFRATMPSLDVAAEIVGRHARPEEIAAIADFALSPEASWLNGVDLRADGGLTALRQIPASQIPAVRS</sequence>
<evidence type="ECO:0000313" key="4">
    <source>
        <dbReference type="EMBL" id="GAA1864032.1"/>
    </source>
</evidence>
<keyword evidence="5" id="KW-1185">Reference proteome</keyword>
<keyword evidence="2" id="KW-0560">Oxidoreductase</keyword>
<dbReference type="PANTHER" id="PTHR43008">
    <property type="entry name" value="BENZIL REDUCTASE"/>
    <property type="match status" value="1"/>
</dbReference>
<protein>
    <submittedName>
        <fullName evidence="4">SDR family oxidoreductase</fullName>
    </submittedName>
</protein>